<evidence type="ECO:0000256" key="1">
    <source>
        <dbReference type="ARBA" id="ARBA00004453"/>
    </source>
</evidence>
<dbReference type="OrthoDB" id="5290530at2"/>
<dbReference type="GO" id="GO:0000018">
    <property type="term" value="P:regulation of DNA recombination"/>
    <property type="evidence" value="ECO:0007669"/>
    <property type="project" value="TreeGrafter"/>
</dbReference>
<gene>
    <name evidence="6 7" type="primary">rdgC</name>
    <name evidence="7" type="ORF">EY643_18945</name>
</gene>
<sequence>MWFKNIRAYRLTTPFDLSAEQLGEQLAQRAFEPCAKSQALSLGWVPPLGEEAGELAHAASGRLLIKLKREEKLLPSTVVREQVEEKVAHIEHEQARKVYRKERLTLKDEIIQDCLPRAFSRSSAVFAYIDTRSNWVFVDAASAARAEELLNLLRECIGSFPVVLPQVNNAPSATMTGWLAHQNLPDDFVLGEECELRELGEEGGVVRCRGVDLLSEEVETHLNAGKQVARLAMQWEDRVKLVLAEDLCLRRLKFSEELMKENDEIPEADNAARLDADFALMADAVTGLQERVIAIFGGEAE</sequence>
<dbReference type="InterPro" id="IPR007476">
    <property type="entry name" value="RdgC"/>
</dbReference>
<dbReference type="AlphaFoldDB" id="A0A5P9NP61"/>
<dbReference type="PANTHER" id="PTHR38103:SF1">
    <property type="entry name" value="RECOMBINATION-ASSOCIATED PROTEIN RDGC"/>
    <property type="match status" value="1"/>
</dbReference>
<dbReference type="HAMAP" id="MF_00194">
    <property type="entry name" value="RdgC"/>
    <property type="match status" value="1"/>
</dbReference>
<dbReference type="GO" id="GO:0003690">
    <property type="term" value="F:double-stranded DNA binding"/>
    <property type="evidence" value="ECO:0007669"/>
    <property type="project" value="TreeGrafter"/>
</dbReference>
<organism evidence="7 8">
    <name type="scientific">Halioglobus maricola</name>
    <dbReference type="NCBI Taxonomy" id="2601894"/>
    <lineage>
        <taxon>Bacteria</taxon>
        <taxon>Pseudomonadati</taxon>
        <taxon>Pseudomonadota</taxon>
        <taxon>Gammaproteobacteria</taxon>
        <taxon>Cellvibrionales</taxon>
        <taxon>Halieaceae</taxon>
        <taxon>Halioglobus</taxon>
    </lineage>
</organism>
<evidence type="ECO:0000256" key="3">
    <source>
        <dbReference type="ARBA" id="ARBA00022296"/>
    </source>
</evidence>
<comment type="subcellular location">
    <subcellularLocation>
        <location evidence="1 6">Cytoplasm</location>
        <location evidence="1 6">Nucleoid</location>
    </subcellularLocation>
</comment>
<comment type="function">
    <text evidence="6">May be involved in recombination.</text>
</comment>
<keyword evidence="5 6" id="KW-0233">DNA recombination</keyword>
<dbReference type="NCBIfam" id="NF001464">
    <property type="entry name" value="PRK00321.1-5"/>
    <property type="match status" value="1"/>
</dbReference>
<evidence type="ECO:0000256" key="4">
    <source>
        <dbReference type="ARBA" id="ARBA00022490"/>
    </source>
</evidence>
<dbReference type="GO" id="GO:0006310">
    <property type="term" value="P:DNA recombination"/>
    <property type="evidence" value="ECO:0007669"/>
    <property type="project" value="UniProtKB-UniRule"/>
</dbReference>
<dbReference type="KEGG" id="halc:EY643_18945"/>
<keyword evidence="8" id="KW-1185">Reference proteome</keyword>
<reference evidence="7 8" key="1">
    <citation type="submission" date="2019-02" db="EMBL/GenBank/DDBJ databases">
        <authorList>
            <person name="Li S.-H."/>
        </authorList>
    </citation>
    <scope>NUCLEOTIDE SEQUENCE [LARGE SCALE GENOMIC DNA]</scope>
    <source>
        <strain evidence="7 8">IMCC14385</strain>
    </source>
</reference>
<dbReference type="GO" id="GO:0005737">
    <property type="term" value="C:cytoplasm"/>
    <property type="evidence" value="ECO:0007669"/>
    <property type="project" value="UniProtKB-UniRule"/>
</dbReference>
<protein>
    <recommendedName>
        <fullName evidence="3 6">Recombination-associated protein RdgC</fullName>
    </recommendedName>
</protein>
<comment type="similarity">
    <text evidence="2 6">Belongs to the RdgC family.</text>
</comment>
<evidence type="ECO:0000313" key="8">
    <source>
        <dbReference type="Proteomes" id="UP000326287"/>
    </source>
</evidence>
<dbReference type="Proteomes" id="UP000326287">
    <property type="component" value="Chromosome"/>
</dbReference>
<keyword evidence="4 6" id="KW-0963">Cytoplasm</keyword>
<dbReference type="Pfam" id="PF04381">
    <property type="entry name" value="RdgC"/>
    <property type="match status" value="1"/>
</dbReference>
<evidence type="ECO:0000256" key="2">
    <source>
        <dbReference type="ARBA" id="ARBA00008657"/>
    </source>
</evidence>
<evidence type="ECO:0000256" key="5">
    <source>
        <dbReference type="ARBA" id="ARBA00023172"/>
    </source>
</evidence>
<accession>A0A5P9NP61</accession>
<evidence type="ECO:0000256" key="6">
    <source>
        <dbReference type="HAMAP-Rule" id="MF_00194"/>
    </source>
</evidence>
<dbReference type="GO" id="GO:0043590">
    <property type="term" value="C:bacterial nucleoid"/>
    <property type="evidence" value="ECO:0007669"/>
    <property type="project" value="TreeGrafter"/>
</dbReference>
<dbReference type="RefSeq" id="WP_153240729.1">
    <property type="nucleotide sequence ID" value="NZ_CP036422.1"/>
</dbReference>
<dbReference type="EMBL" id="CP036422">
    <property type="protein sequence ID" value="QFU77582.1"/>
    <property type="molecule type" value="Genomic_DNA"/>
</dbReference>
<dbReference type="PANTHER" id="PTHR38103">
    <property type="entry name" value="RECOMBINATION-ASSOCIATED PROTEIN RDGC"/>
    <property type="match status" value="1"/>
</dbReference>
<dbReference type="NCBIfam" id="NF001462">
    <property type="entry name" value="PRK00321.1-3"/>
    <property type="match status" value="1"/>
</dbReference>
<evidence type="ECO:0000313" key="7">
    <source>
        <dbReference type="EMBL" id="QFU77582.1"/>
    </source>
</evidence>
<name>A0A5P9NP61_9GAMM</name>
<proteinExistence type="inferred from homology"/>